<dbReference type="Gene3D" id="1.10.10.10">
    <property type="entry name" value="Winged helix-like DNA-binding domain superfamily/Winged helix DNA-binding domain"/>
    <property type="match status" value="1"/>
</dbReference>
<dbReference type="PANTHER" id="PTHR30346:SF29">
    <property type="entry name" value="LYSR SUBSTRATE-BINDING"/>
    <property type="match status" value="1"/>
</dbReference>
<dbReference type="KEGG" id="mmag:MMAD_22540"/>
<evidence type="ECO:0000259" key="9">
    <source>
        <dbReference type="PROSITE" id="PS50931"/>
    </source>
</evidence>
<name>A0A7I7XFJ5_9MYCO</name>
<evidence type="ECO:0000313" key="10">
    <source>
        <dbReference type="EMBL" id="BBZ27959.1"/>
    </source>
</evidence>
<dbReference type="FunFam" id="1.10.10.10:FF:000001">
    <property type="entry name" value="LysR family transcriptional regulator"/>
    <property type="match status" value="1"/>
</dbReference>
<dbReference type="Proteomes" id="UP000466517">
    <property type="component" value="Chromosome"/>
</dbReference>
<comment type="similarity">
    <text evidence="1">Belongs to the LysR transcriptional regulatory family.</text>
</comment>
<dbReference type="AlphaFoldDB" id="A0A7I7XFJ5"/>
<feature type="domain" description="HTH lysR-type" evidence="9">
    <location>
        <begin position="10"/>
        <end position="67"/>
    </location>
</feature>
<evidence type="ECO:0000256" key="1">
    <source>
        <dbReference type="ARBA" id="ARBA00009437"/>
    </source>
</evidence>
<dbReference type="InterPro" id="IPR005119">
    <property type="entry name" value="LysR_subst-bd"/>
</dbReference>
<dbReference type="PROSITE" id="PS50931">
    <property type="entry name" value="HTH_LYSR"/>
    <property type="match status" value="1"/>
</dbReference>
<evidence type="ECO:0000256" key="5">
    <source>
        <dbReference type="ARBA" id="ARBA00023163"/>
    </source>
</evidence>
<evidence type="ECO:0000256" key="3">
    <source>
        <dbReference type="ARBA" id="ARBA00023125"/>
    </source>
</evidence>
<dbReference type="Gene3D" id="3.40.190.10">
    <property type="entry name" value="Periplasmic binding protein-like II"/>
    <property type="match status" value="2"/>
</dbReference>
<dbReference type="Pfam" id="PF00126">
    <property type="entry name" value="HTH_1"/>
    <property type="match status" value="1"/>
</dbReference>
<keyword evidence="4" id="KW-0010">Activator</keyword>
<dbReference type="SUPFAM" id="SSF53850">
    <property type="entry name" value="Periplasmic binding protein-like II"/>
    <property type="match status" value="1"/>
</dbReference>
<evidence type="ECO:0000256" key="2">
    <source>
        <dbReference type="ARBA" id="ARBA00023015"/>
    </source>
</evidence>
<dbReference type="RefSeq" id="WP_246240560.1">
    <property type="nucleotide sequence ID" value="NZ_AP022610.1"/>
</dbReference>
<protein>
    <recommendedName>
        <fullName evidence="6">Probable hydrogen peroxide-inducible genes activator</fullName>
    </recommendedName>
</protein>
<dbReference type="GO" id="GO:0003677">
    <property type="term" value="F:DNA binding"/>
    <property type="evidence" value="ECO:0007669"/>
    <property type="project" value="UniProtKB-KW"/>
</dbReference>
<dbReference type="GO" id="GO:0003700">
    <property type="term" value="F:DNA-binding transcription factor activity"/>
    <property type="evidence" value="ECO:0007669"/>
    <property type="project" value="InterPro"/>
</dbReference>
<dbReference type="GO" id="GO:0032993">
    <property type="term" value="C:protein-DNA complex"/>
    <property type="evidence" value="ECO:0007669"/>
    <property type="project" value="TreeGrafter"/>
</dbReference>
<dbReference type="InterPro" id="IPR036390">
    <property type="entry name" value="WH_DNA-bd_sf"/>
</dbReference>
<evidence type="ECO:0000256" key="4">
    <source>
        <dbReference type="ARBA" id="ARBA00023159"/>
    </source>
</evidence>
<proteinExistence type="inferred from homology"/>
<feature type="region of interest" description="Disordered" evidence="8">
    <location>
        <begin position="305"/>
        <end position="334"/>
    </location>
</feature>
<keyword evidence="5" id="KW-0804">Transcription</keyword>
<keyword evidence="11" id="KW-1185">Reference proteome</keyword>
<comment type="function">
    <text evidence="7">Required for the induction the katG gene for catalase. Involved in the response to hydrogen peroxide.</text>
</comment>
<organism evidence="10 11">
    <name type="scientific">Mycolicibacterium madagascariense</name>
    <dbReference type="NCBI Taxonomy" id="212765"/>
    <lineage>
        <taxon>Bacteria</taxon>
        <taxon>Bacillati</taxon>
        <taxon>Actinomycetota</taxon>
        <taxon>Actinomycetes</taxon>
        <taxon>Mycobacteriales</taxon>
        <taxon>Mycobacteriaceae</taxon>
        <taxon>Mycolicibacterium</taxon>
    </lineage>
</organism>
<keyword evidence="2" id="KW-0805">Transcription regulation</keyword>
<dbReference type="PRINTS" id="PR00039">
    <property type="entry name" value="HTHLYSR"/>
</dbReference>
<dbReference type="InterPro" id="IPR036388">
    <property type="entry name" value="WH-like_DNA-bd_sf"/>
</dbReference>
<evidence type="ECO:0000256" key="6">
    <source>
        <dbReference type="ARBA" id="ARBA00040885"/>
    </source>
</evidence>
<evidence type="ECO:0000256" key="8">
    <source>
        <dbReference type="SAM" id="MobiDB-lite"/>
    </source>
</evidence>
<dbReference type="EMBL" id="AP022610">
    <property type="protein sequence ID" value="BBZ27959.1"/>
    <property type="molecule type" value="Genomic_DNA"/>
</dbReference>
<evidence type="ECO:0000313" key="11">
    <source>
        <dbReference type="Proteomes" id="UP000466517"/>
    </source>
</evidence>
<sequence>MAKMVRVDDMTLAGLRVCREIALLGSFTAAARSLGYSQPAISRQVAAMEAAAGLPLFVRTARGVSLSAAGHAVVTHAGRILGDVESLRHDLDGLGDRLAGRVRLGVFPTAAAVLAPRTIALLAAEHPGLDIRLSEASTPSLLRELRRGRLAVAVIGAGAGLPDYDLDGLAVHRVFSGDLCVAVPIGHRLASATTAVAVGELTGEPWVIGDGSAGDPQFAAWPTLADPIVAHRVRGWQARLGMVAAGLGICLLPELAAPSVPAGVAIVRVQDPTWMGRVTLAVAGPSPGPSESAVIEALQAAGHSIGSAERSSATSDLKRAVTDPPRSRRRPTLP</sequence>
<accession>A0A7I7XFJ5</accession>
<dbReference type="SUPFAM" id="SSF46785">
    <property type="entry name" value="Winged helix' DNA-binding domain"/>
    <property type="match status" value="1"/>
</dbReference>
<keyword evidence="3" id="KW-0238">DNA-binding</keyword>
<gene>
    <name evidence="10" type="ORF">MMAD_22540</name>
</gene>
<dbReference type="InterPro" id="IPR000847">
    <property type="entry name" value="LysR_HTH_N"/>
</dbReference>
<dbReference type="Pfam" id="PF03466">
    <property type="entry name" value="LysR_substrate"/>
    <property type="match status" value="1"/>
</dbReference>
<reference evidence="10 11" key="1">
    <citation type="journal article" date="2019" name="Emerg. Microbes Infect.">
        <title>Comprehensive subspecies identification of 175 nontuberculous mycobacteria species based on 7547 genomic profiles.</title>
        <authorList>
            <person name="Matsumoto Y."/>
            <person name="Kinjo T."/>
            <person name="Motooka D."/>
            <person name="Nabeya D."/>
            <person name="Jung N."/>
            <person name="Uechi K."/>
            <person name="Horii T."/>
            <person name="Iida T."/>
            <person name="Fujita J."/>
            <person name="Nakamura S."/>
        </authorList>
    </citation>
    <scope>NUCLEOTIDE SEQUENCE [LARGE SCALE GENOMIC DNA]</scope>
    <source>
        <strain evidence="10 11">JCM 13574</strain>
    </source>
</reference>
<dbReference type="PANTHER" id="PTHR30346">
    <property type="entry name" value="TRANSCRIPTIONAL DUAL REGULATOR HCAR-RELATED"/>
    <property type="match status" value="1"/>
</dbReference>
<evidence type="ECO:0000256" key="7">
    <source>
        <dbReference type="ARBA" id="ARBA00056658"/>
    </source>
</evidence>